<protein>
    <submittedName>
        <fullName evidence="4">3-hydroxybutyryl-CoA dehydrogenase</fullName>
        <ecNumber evidence="4">1.1.1.157</ecNumber>
        <ecNumber evidence="4">1.1.1.35</ecNumber>
    </submittedName>
</protein>
<dbReference type="Gene3D" id="1.10.1040.10">
    <property type="entry name" value="N-(1-d-carboxylethyl)-l-norvaline Dehydrogenase, domain 2"/>
    <property type="match status" value="1"/>
</dbReference>
<dbReference type="Proteomes" id="UP000014962">
    <property type="component" value="Unassembled WGS sequence"/>
</dbReference>
<proteinExistence type="predicted"/>
<keyword evidence="2" id="KW-0812">Transmembrane</keyword>
<sequence length="144" mass="15981">MMHSGTDPQVFDEVIAFAKAIGMIALPLYKEQPGYILNTLLVPVLSLSLNLLVNGVSDVETIDKTWMKAMMTPLGPFAILDMVGITTAYNILKMEADTTKDPIKIKSVAYLKENFIDKNKLGSTTGEGFYKYPHPAYKNSDFLK</sequence>
<feature type="transmembrane region" description="Helical" evidence="2">
    <location>
        <begin position="35"/>
        <end position="53"/>
    </location>
</feature>
<name>S7WZY9_9FLAO</name>
<evidence type="ECO:0000313" key="4">
    <source>
        <dbReference type="EMBL" id="EPR72339.1"/>
    </source>
</evidence>
<reference evidence="4 5" key="1">
    <citation type="journal article" date="2013" name="Genome Announc.">
        <title>Draft Genome Sequence of Winogradskyella psychrotolerans RS-3T, Isolated from the Marine Transect of Kongsfjorden, Ny-Alesund, Svalbard, Arctic Ocean.</title>
        <authorList>
            <person name="Kumar Pinnaka A."/>
            <person name="Ara S."/>
            <person name="Singh A."/>
            <person name="Shivaji S."/>
        </authorList>
    </citation>
    <scope>NUCLEOTIDE SEQUENCE [LARGE SCALE GENOMIC DNA]</scope>
    <source>
        <strain evidence="4 5">RS-3</strain>
    </source>
</reference>
<dbReference type="InterPro" id="IPR008927">
    <property type="entry name" value="6-PGluconate_DH-like_C_sf"/>
</dbReference>
<feature type="transmembrane region" description="Helical" evidence="2">
    <location>
        <begin position="73"/>
        <end position="92"/>
    </location>
</feature>
<keyword evidence="5" id="KW-1185">Reference proteome</keyword>
<organism evidence="4 5">
    <name type="scientific">Winogradskyella psychrotolerans RS-3</name>
    <dbReference type="NCBI Taxonomy" id="641526"/>
    <lineage>
        <taxon>Bacteria</taxon>
        <taxon>Pseudomonadati</taxon>
        <taxon>Bacteroidota</taxon>
        <taxon>Flavobacteriia</taxon>
        <taxon>Flavobacteriales</taxon>
        <taxon>Flavobacteriaceae</taxon>
        <taxon>Winogradskyella</taxon>
    </lineage>
</organism>
<accession>S7WZY9</accession>
<dbReference type="SUPFAM" id="SSF48179">
    <property type="entry name" value="6-phosphogluconate dehydrogenase C-terminal domain-like"/>
    <property type="match status" value="1"/>
</dbReference>
<dbReference type="EC" id="1.1.1.35" evidence="4"/>
<dbReference type="InterPro" id="IPR013328">
    <property type="entry name" value="6PGD_dom2"/>
</dbReference>
<dbReference type="PATRIC" id="fig|641526.4.peg.2490"/>
<evidence type="ECO:0000259" key="3">
    <source>
        <dbReference type="Pfam" id="PF00725"/>
    </source>
</evidence>
<comment type="caution">
    <text evidence="4">The sequence shown here is derived from an EMBL/GenBank/DDBJ whole genome shotgun (WGS) entry which is preliminary data.</text>
</comment>
<dbReference type="InterPro" id="IPR006108">
    <property type="entry name" value="3HC_DH_C"/>
</dbReference>
<dbReference type="PANTHER" id="PTHR43561:SF3">
    <property type="entry name" value="HYDROXYACYL-COENZYME A DEHYDROGENASE, MITOCHONDRIAL"/>
    <property type="match status" value="1"/>
</dbReference>
<keyword evidence="4" id="KW-0560">Oxidoreductase</keyword>
<dbReference type="AlphaFoldDB" id="S7WZY9"/>
<evidence type="ECO:0000256" key="1">
    <source>
        <dbReference type="ARBA" id="ARBA00023027"/>
    </source>
</evidence>
<keyword evidence="2" id="KW-0472">Membrane</keyword>
<dbReference type="InterPro" id="IPR052242">
    <property type="entry name" value="Mito_3-hydroxyacyl-CoA_DH"/>
</dbReference>
<dbReference type="GO" id="GO:0008691">
    <property type="term" value="F:3-hydroxybutyryl-CoA dehydrogenase activity"/>
    <property type="evidence" value="ECO:0007669"/>
    <property type="project" value="UniProtKB-EC"/>
</dbReference>
<keyword evidence="2" id="KW-1133">Transmembrane helix</keyword>
<feature type="domain" description="3-hydroxyacyl-CoA dehydrogenase C-terminal" evidence="3">
    <location>
        <begin position="34"/>
        <end position="132"/>
    </location>
</feature>
<dbReference type="PANTHER" id="PTHR43561">
    <property type="match status" value="1"/>
</dbReference>
<evidence type="ECO:0000256" key="2">
    <source>
        <dbReference type="SAM" id="Phobius"/>
    </source>
</evidence>
<keyword evidence="1" id="KW-0520">NAD</keyword>
<dbReference type="EMBL" id="ATMR01000124">
    <property type="protein sequence ID" value="EPR72339.1"/>
    <property type="molecule type" value="Genomic_DNA"/>
</dbReference>
<dbReference type="GO" id="GO:0006635">
    <property type="term" value="P:fatty acid beta-oxidation"/>
    <property type="evidence" value="ECO:0007669"/>
    <property type="project" value="TreeGrafter"/>
</dbReference>
<dbReference type="eggNOG" id="COG1250">
    <property type="taxonomic scope" value="Bacteria"/>
</dbReference>
<dbReference type="STRING" id="641526.ADIWIN_2509"/>
<evidence type="ECO:0000313" key="5">
    <source>
        <dbReference type="Proteomes" id="UP000014962"/>
    </source>
</evidence>
<dbReference type="EC" id="1.1.1.157" evidence="4"/>
<gene>
    <name evidence="4" type="ORF">ADIWIN_2509</name>
</gene>
<dbReference type="GO" id="GO:0003857">
    <property type="term" value="F:(3S)-3-hydroxyacyl-CoA dehydrogenase (NAD+) activity"/>
    <property type="evidence" value="ECO:0007669"/>
    <property type="project" value="UniProtKB-EC"/>
</dbReference>
<dbReference type="Pfam" id="PF00725">
    <property type="entry name" value="3HCDH"/>
    <property type="match status" value="1"/>
</dbReference>